<dbReference type="HOGENOM" id="CLU_023843_2_0_5"/>
<keyword evidence="5 8" id="KW-0472">Membrane</keyword>
<dbReference type="InterPro" id="IPR052029">
    <property type="entry name" value="PpiD_chaperone"/>
</dbReference>
<gene>
    <name evidence="10" type="ordered locus">PHZ_c1756</name>
</gene>
<keyword evidence="4 8" id="KW-1133">Transmembrane helix</keyword>
<dbReference type="OrthoDB" id="9768393at2"/>
<dbReference type="RefSeq" id="WP_012522309.1">
    <property type="nucleotide sequence ID" value="NC_011144.1"/>
</dbReference>
<keyword evidence="3 8" id="KW-0812">Transmembrane</keyword>
<keyword evidence="11" id="KW-1185">Reference proteome</keyword>
<dbReference type="eggNOG" id="COG0760">
    <property type="taxonomic scope" value="Bacteria"/>
</dbReference>
<evidence type="ECO:0000256" key="6">
    <source>
        <dbReference type="ARBA" id="ARBA00023186"/>
    </source>
</evidence>
<dbReference type="GO" id="GO:0005886">
    <property type="term" value="C:plasma membrane"/>
    <property type="evidence" value="ECO:0007669"/>
    <property type="project" value="UniProtKB-SubCell"/>
</dbReference>
<evidence type="ECO:0000259" key="9">
    <source>
        <dbReference type="Pfam" id="PF13145"/>
    </source>
</evidence>
<name>B4RBX0_PHEZH</name>
<keyword evidence="2" id="KW-1003">Cell membrane</keyword>
<sequence length="638" mass="68740">MLAAIRQFAKSWVAAVLIGLLIVSFAVFGINDVFSGATGDQVIKAGSRVVTSAEFRREYEDYRKRLEQQAGQPITPEMAEANGIDRQVLNGLATREAFAEMLHKIGIRPSDKLLVAEISKIPAFFDPISGRFDRNTFQQRLAENDMTPEGFDRALRDQMAAQHWGAGVGEGLRAPRAYGALGAIFGLESRDVAWFNVTAANVPAVAAPTDEQLTAFMKENAEQLTRPEMRVLTVVRFTPQAVPQNTPVDEAELKKLYEFRKDTFSRPETRTLVQIPAKDAAAAQQIQAGLARGDDPAAVAKAAGVDVITYEDKPKTALADRRVADVAFGLQPGQVARAQGELGLAVVKVISVTPGQTVTLEEARPVLEAELRKNAAAQKVYEQAEAYDEAHRGGADLAAAAQQVGVPAMTVGPVTRQGVDEQGRPVPGLTPAILEQAFSLPAGGEGDLTDAGEGESFAVKVERVVPPAMPPLAEVRTELARVWSARETARRMEARANELAERVRKGESLEAVAASASLKVSRAEGLSRQTAGQDPALSGELLNRAFGARPDDVIVGRAREFAFSVAKVSNIRMQPGPTAAMLTEQQRGEMTNTLFREIADAAQRAARDKLKVRVDVNRARAAVGFEPLDAKAPAEKKK</sequence>
<comment type="subcellular location">
    <subcellularLocation>
        <location evidence="1">Cell membrane</location>
        <topology evidence="1">Single-pass type II membrane protein</topology>
    </subcellularLocation>
</comment>
<evidence type="ECO:0000256" key="4">
    <source>
        <dbReference type="ARBA" id="ARBA00022989"/>
    </source>
</evidence>
<comment type="similarity">
    <text evidence="7">Belongs to the PpiD chaperone family.</text>
</comment>
<reference evidence="10 11" key="1">
    <citation type="journal article" date="2008" name="BMC Genomics">
        <title>Complete genome of Phenylobacterium zucineum - a novel facultative intracellular bacterium isolated from human erythroleukemia cell line K562.</title>
        <authorList>
            <person name="Luo Y."/>
            <person name="Xu X."/>
            <person name="Ding Z."/>
            <person name="Liu Z."/>
            <person name="Zhang B."/>
            <person name="Yan Z."/>
            <person name="Sun J."/>
            <person name="Hu S."/>
            <person name="Hu X."/>
        </authorList>
    </citation>
    <scope>NUCLEOTIDE SEQUENCE [LARGE SCALE GENOMIC DNA]</scope>
    <source>
        <strain evidence="10 11">HLK1</strain>
    </source>
</reference>
<dbReference type="InterPro" id="IPR000297">
    <property type="entry name" value="PPIase_PpiC"/>
</dbReference>
<dbReference type="PANTHER" id="PTHR47529">
    <property type="entry name" value="PEPTIDYL-PROLYL CIS-TRANS ISOMERASE D"/>
    <property type="match status" value="1"/>
</dbReference>
<dbReference type="STRING" id="450851.PHZ_c1756"/>
<dbReference type="Gene3D" id="1.10.4030.10">
    <property type="entry name" value="Porin chaperone SurA, peptide-binding domain"/>
    <property type="match status" value="1"/>
</dbReference>
<feature type="domain" description="PpiC" evidence="9">
    <location>
        <begin position="248"/>
        <end position="365"/>
    </location>
</feature>
<evidence type="ECO:0000313" key="11">
    <source>
        <dbReference type="Proteomes" id="UP000001868"/>
    </source>
</evidence>
<feature type="transmembrane region" description="Helical" evidence="8">
    <location>
        <begin position="12"/>
        <end position="30"/>
    </location>
</feature>
<dbReference type="Proteomes" id="UP000001868">
    <property type="component" value="Chromosome"/>
</dbReference>
<evidence type="ECO:0000313" key="10">
    <source>
        <dbReference type="EMBL" id="ACG78167.1"/>
    </source>
</evidence>
<dbReference type="AlphaFoldDB" id="B4RBX0"/>
<dbReference type="KEGG" id="pzu:PHZ_c1756"/>
<dbReference type="SUPFAM" id="SSF109998">
    <property type="entry name" value="Triger factor/SurA peptide-binding domain-like"/>
    <property type="match status" value="1"/>
</dbReference>
<accession>B4RBX0</accession>
<evidence type="ECO:0000256" key="5">
    <source>
        <dbReference type="ARBA" id="ARBA00023136"/>
    </source>
</evidence>
<protein>
    <submittedName>
        <fullName evidence="10">Rotamase family protein</fullName>
    </submittedName>
</protein>
<evidence type="ECO:0000256" key="1">
    <source>
        <dbReference type="ARBA" id="ARBA00004401"/>
    </source>
</evidence>
<evidence type="ECO:0000256" key="8">
    <source>
        <dbReference type="SAM" id="Phobius"/>
    </source>
</evidence>
<evidence type="ECO:0000256" key="7">
    <source>
        <dbReference type="ARBA" id="ARBA00038408"/>
    </source>
</evidence>
<dbReference type="PANTHER" id="PTHR47529:SF1">
    <property type="entry name" value="PERIPLASMIC CHAPERONE PPID"/>
    <property type="match status" value="1"/>
</dbReference>
<dbReference type="GO" id="GO:0003755">
    <property type="term" value="F:peptidyl-prolyl cis-trans isomerase activity"/>
    <property type="evidence" value="ECO:0007669"/>
    <property type="project" value="InterPro"/>
</dbReference>
<proteinExistence type="inferred from homology"/>
<evidence type="ECO:0000256" key="3">
    <source>
        <dbReference type="ARBA" id="ARBA00022692"/>
    </source>
</evidence>
<dbReference type="Pfam" id="PF13624">
    <property type="entry name" value="SurA_N_3"/>
    <property type="match status" value="1"/>
</dbReference>
<keyword evidence="6" id="KW-0143">Chaperone</keyword>
<dbReference type="EMBL" id="CP000747">
    <property type="protein sequence ID" value="ACG78167.1"/>
    <property type="molecule type" value="Genomic_DNA"/>
</dbReference>
<dbReference type="InterPro" id="IPR027304">
    <property type="entry name" value="Trigger_fact/SurA_dom_sf"/>
</dbReference>
<organism evidence="10 11">
    <name type="scientific">Phenylobacterium zucineum (strain HLK1)</name>
    <dbReference type="NCBI Taxonomy" id="450851"/>
    <lineage>
        <taxon>Bacteria</taxon>
        <taxon>Pseudomonadati</taxon>
        <taxon>Pseudomonadota</taxon>
        <taxon>Alphaproteobacteria</taxon>
        <taxon>Caulobacterales</taxon>
        <taxon>Caulobacteraceae</taxon>
        <taxon>Phenylobacterium</taxon>
    </lineage>
</organism>
<evidence type="ECO:0000256" key="2">
    <source>
        <dbReference type="ARBA" id="ARBA00022475"/>
    </source>
</evidence>
<dbReference type="Pfam" id="PF13145">
    <property type="entry name" value="Rotamase_2"/>
    <property type="match status" value="1"/>
</dbReference>